<comment type="caution">
    <text evidence="2">The sequence shown here is derived from an EMBL/GenBank/DDBJ whole genome shotgun (WGS) entry which is preliminary data.</text>
</comment>
<feature type="compositionally biased region" description="Polar residues" evidence="1">
    <location>
        <begin position="138"/>
        <end position="150"/>
    </location>
</feature>
<sequence>MANGQEKFLQTFHSIVPLIRDGLAYGETGRFPGGPIGRWAGELLTPPTQNLSNTISELGPHLYHVNTVERSKIWRFLVSAPNISFQFNYTIQFSILRLFNIITTNNVMSDGYNKQKRKGGAEKIREKKRLQLKDAANQPGQQRIGSRTSSESDIPVQIGVCIAVAESSITKTGSEQIQKCSIECQGSDTDSSGEQMDDYTSEAHVAVPTNVLRAEIGTTLYVDELTMEQSQEYREEAHNVGLPECVDAYFTKPTENERNSFFHYHPQQPLTKIPFNPEKAYKRGGFSRHWLTYSESKEALFCSVCLAFSKPSESNKFTLGMSTWKHVYQRIEEHESSQYHKQNTDAFLIHSSECDISFLLVRNATNIRKSQVIQKRKVMERIIDILMFIGKRGLSYRGNKAESAFLLDDPLIDHGNFLELLLLLSKYDEILRVHLDKVICESKKRHSSLCEGQKGRGSLITLISKTTLNYILEAIHQLQLDLIVQEVKKPGSIPFRSIQLKILQLQISVQ</sequence>
<gene>
    <name evidence="2" type="ORF">LOD99_12432</name>
</gene>
<name>A0AAV7JFK4_9METZ</name>
<evidence type="ECO:0000313" key="3">
    <source>
        <dbReference type="Proteomes" id="UP001165289"/>
    </source>
</evidence>
<dbReference type="PANTHER" id="PTHR45749:SF21">
    <property type="entry name" value="DUF4371 DOMAIN-CONTAINING PROTEIN"/>
    <property type="match status" value="1"/>
</dbReference>
<evidence type="ECO:0008006" key="4">
    <source>
        <dbReference type="Google" id="ProtNLM"/>
    </source>
</evidence>
<dbReference type="EMBL" id="JAKMXF010000343">
    <property type="protein sequence ID" value="KAI6647436.1"/>
    <property type="molecule type" value="Genomic_DNA"/>
</dbReference>
<evidence type="ECO:0000256" key="1">
    <source>
        <dbReference type="SAM" id="MobiDB-lite"/>
    </source>
</evidence>
<accession>A0AAV7JFK4</accession>
<evidence type="ECO:0000313" key="2">
    <source>
        <dbReference type="EMBL" id="KAI6647436.1"/>
    </source>
</evidence>
<proteinExistence type="predicted"/>
<dbReference type="PANTHER" id="PTHR45749">
    <property type="match status" value="1"/>
</dbReference>
<dbReference type="AlphaFoldDB" id="A0AAV7JFK4"/>
<protein>
    <recommendedName>
        <fullName evidence="4">TTF-type domain-containing protein</fullName>
    </recommendedName>
</protein>
<reference evidence="2 3" key="1">
    <citation type="journal article" date="2023" name="BMC Biol.">
        <title>The compact genome of the sponge Oopsacas minuta (Hexactinellida) is lacking key metazoan core genes.</title>
        <authorList>
            <person name="Santini S."/>
            <person name="Schenkelaars Q."/>
            <person name="Jourda C."/>
            <person name="Duchesne M."/>
            <person name="Belahbib H."/>
            <person name="Rocher C."/>
            <person name="Selva M."/>
            <person name="Riesgo A."/>
            <person name="Vervoort M."/>
            <person name="Leys S.P."/>
            <person name="Kodjabachian L."/>
            <person name="Le Bivic A."/>
            <person name="Borchiellini C."/>
            <person name="Claverie J.M."/>
            <person name="Renard E."/>
        </authorList>
    </citation>
    <scope>NUCLEOTIDE SEQUENCE [LARGE SCALE GENOMIC DNA]</scope>
    <source>
        <strain evidence="2">SPO-2</strain>
    </source>
</reference>
<feature type="region of interest" description="Disordered" evidence="1">
    <location>
        <begin position="129"/>
        <end position="150"/>
    </location>
</feature>
<keyword evidence="3" id="KW-1185">Reference proteome</keyword>
<dbReference type="Proteomes" id="UP001165289">
    <property type="component" value="Unassembled WGS sequence"/>
</dbReference>
<organism evidence="2 3">
    <name type="scientific">Oopsacas minuta</name>
    <dbReference type="NCBI Taxonomy" id="111878"/>
    <lineage>
        <taxon>Eukaryota</taxon>
        <taxon>Metazoa</taxon>
        <taxon>Porifera</taxon>
        <taxon>Hexactinellida</taxon>
        <taxon>Hexasterophora</taxon>
        <taxon>Lyssacinosida</taxon>
        <taxon>Leucopsacidae</taxon>
        <taxon>Oopsacas</taxon>
    </lineage>
</organism>